<sequence>LALIALIGFVISAYNFLRMNVSARFIIFRALDLFTIVVPPALPTTMSIGTGFAIARLRKSEIFCISPARVNVGGKLNVMCFDKTGTLTEDGLDVLGVRCVDRSGNRFSELYTSSDALSSVNTNIGNTSVGSNVSYTESNFSPILYAMATCHSLRSVDNNLIGDPLDLKMFDFTNWILEESGQSASRPSSLIETTVSISPTTSTGGMVPTVVRPPGSRQFDLSDVLNNEQNNREKLNTFLELGIIRTFEFISSLRRMSVLVKRLRSPTIEVYVKGAPEVMREICRAESFPENYDELLHHYMHNGFRVIACAYKSFDNLNWIKAQKIKREQVEQDLEFLGIIVFENKLKKETPPVVETLRKAKIRQVMCTGDNVLTAISVSRECGMINKNSKVYVPRFVQGSGNSGSSIAWECLGDENDSLDSKSLKPIIQSPRGFSEFPLIDPYEYDLAVTGDVFRWIVDYGDETTLYSMLVKGQIFARMSPDEKHELVEKLQEIGYCVGFCGDGANDCGALKAADVGLSLSDAEASVAAPFTSRNKDIGCVIEIIKEGRAALVTSFSCFKYMALYSMIQFTTVSILYAYASSLGDYQFLYIDLFLILPIAVLMGRTEPYPRIYPKRPTASLVSKKVLTSLIGQILIQSGFQFFVYMLLHAQPWWKEPVIVPDKGNIKSFENTTLFLLSCFQYILIAVVFSVGPPYRKPMITNVPFIITTILLSLFTLLILLYPLGFLKNIMELVDIAFYFRLWILVIAFSDFIVSWIMEKYIFGLIAHWINDVLYGGKKANKKLYKKIIEELERK</sequence>
<keyword evidence="11 12" id="KW-0472">Membrane</keyword>
<protein>
    <submittedName>
        <fullName evidence="14">12782_t:CDS:1</fullName>
    </submittedName>
</protein>
<keyword evidence="3" id="KW-0597">Phosphoprotein</keyword>
<dbReference type="InterPro" id="IPR006068">
    <property type="entry name" value="ATPase_P-typ_cation-transptr_C"/>
</dbReference>
<dbReference type="SUPFAM" id="SSF56784">
    <property type="entry name" value="HAD-like"/>
    <property type="match status" value="1"/>
</dbReference>
<comment type="caution">
    <text evidence="14">The sequence shown here is derived from an EMBL/GenBank/DDBJ whole genome shotgun (WGS) entry which is preliminary data.</text>
</comment>
<feature type="transmembrane region" description="Helical" evidence="12">
    <location>
        <begin position="703"/>
        <end position="724"/>
    </location>
</feature>
<evidence type="ECO:0000256" key="3">
    <source>
        <dbReference type="ARBA" id="ARBA00022553"/>
    </source>
</evidence>
<evidence type="ECO:0000256" key="12">
    <source>
        <dbReference type="SAM" id="Phobius"/>
    </source>
</evidence>
<accession>A0A9N9DMB7</accession>
<evidence type="ECO:0000313" key="15">
    <source>
        <dbReference type="Proteomes" id="UP000789342"/>
    </source>
</evidence>
<dbReference type="SFLD" id="SFLDG00002">
    <property type="entry name" value="C1.7:_P-type_atpase_like"/>
    <property type="match status" value="1"/>
</dbReference>
<dbReference type="GO" id="GO:0046872">
    <property type="term" value="F:metal ion binding"/>
    <property type="evidence" value="ECO:0007669"/>
    <property type="project" value="UniProtKB-KW"/>
</dbReference>
<dbReference type="GO" id="GO:0016020">
    <property type="term" value="C:membrane"/>
    <property type="evidence" value="ECO:0007669"/>
    <property type="project" value="UniProtKB-SubCell"/>
</dbReference>
<dbReference type="GO" id="GO:0006874">
    <property type="term" value="P:intracellular calcium ion homeostasis"/>
    <property type="evidence" value="ECO:0007669"/>
    <property type="project" value="TreeGrafter"/>
</dbReference>
<evidence type="ECO:0000256" key="1">
    <source>
        <dbReference type="ARBA" id="ARBA00004141"/>
    </source>
</evidence>
<dbReference type="GO" id="GO:0140358">
    <property type="term" value="F:P-type transmembrane transporter activity"/>
    <property type="evidence" value="ECO:0007669"/>
    <property type="project" value="InterPro"/>
</dbReference>
<keyword evidence="4 12" id="KW-0812">Transmembrane</keyword>
<dbReference type="InterPro" id="IPR018303">
    <property type="entry name" value="ATPase_P-typ_P_site"/>
</dbReference>
<evidence type="ECO:0000256" key="4">
    <source>
        <dbReference type="ARBA" id="ARBA00022692"/>
    </source>
</evidence>
<reference evidence="14" key="1">
    <citation type="submission" date="2021-06" db="EMBL/GenBank/DDBJ databases">
        <authorList>
            <person name="Kallberg Y."/>
            <person name="Tangrot J."/>
            <person name="Rosling A."/>
        </authorList>
    </citation>
    <scope>NUCLEOTIDE SEQUENCE</scope>
    <source>
        <strain evidence="14">CL551</strain>
    </source>
</reference>
<evidence type="ECO:0000256" key="9">
    <source>
        <dbReference type="ARBA" id="ARBA00022967"/>
    </source>
</evidence>
<keyword evidence="6" id="KW-0547">Nucleotide-binding</keyword>
<dbReference type="PANTHER" id="PTHR45630:SF8">
    <property type="entry name" value="CATION-TRANSPORTING ATPASE"/>
    <property type="match status" value="1"/>
</dbReference>
<evidence type="ECO:0000256" key="5">
    <source>
        <dbReference type="ARBA" id="ARBA00022723"/>
    </source>
</evidence>
<keyword evidence="10 12" id="KW-1133">Transmembrane helix</keyword>
<evidence type="ECO:0000259" key="13">
    <source>
        <dbReference type="Pfam" id="PF00689"/>
    </source>
</evidence>
<dbReference type="InterPro" id="IPR001757">
    <property type="entry name" value="P_typ_ATPase"/>
</dbReference>
<dbReference type="NCBIfam" id="TIGR01657">
    <property type="entry name" value="P-ATPase-V"/>
    <property type="match status" value="1"/>
</dbReference>
<keyword evidence="15" id="KW-1185">Reference proteome</keyword>
<feature type="transmembrane region" description="Helical" evidence="12">
    <location>
        <begin position="586"/>
        <end position="605"/>
    </location>
</feature>
<dbReference type="InterPro" id="IPR036412">
    <property type="entry name" value="HAD-like_sf"/>
</dbReference>
<feature type="non-terminal residue" evidence="14">
    <location>
        <position position="1"/>
    </location>
</feature>
<dbReference type="InterPro" id="IPR023299">
    <property type="entry name" value="ATPase_P-typ_cyto_dom_N"/>
</dbReference>
<dbReference type="Pfam" id="PF00689">
    <property type="entry name" value="Cation_ATPase_C"/>
    <property type="match status" value="1"/>
</dbReference>
<dbReference type="OrthoDB" id="48943at2759"/>
<evidence type="ECO:0000313" key="14">
    <source>
        <dbReference type="EMBL" id="CAG8643637.1"/>
    </source>
</evidence>
<dbReference type="PRINTS" id="PR00119">
    <property type="entry name" value="CATATPASE"/>
</dbReference>
<keyword evidence="5" id="KW-0479">Metal-binding</keyword>
<dbReference type="SUPFAM" id="SSF81665">
    <property type="entry name" value="Calcium ATPase, transmembrane domain M"/>
    <property type="match status" value="1"/>
</dbReference>
<dbReference type="InterPro" id="IPR006544">
    <property type="entry name" value="P-type_TPase_V"/>
</dbReference>
<dbReference type="Proteomes" id="UP000789342">
    <property type="component" value="Unassembled WGS sequence"/>
</dbReference>
<dbReference type="SFLD" id="SFLDF00027">
    <property type="entry name" value="p-type_atpase"/>
    <property type="match status" value="1"/>
</dbReference>
<proteinExistence type="inferred from homology"/>
<evidence type="ECO:0000256" key="2">
    <source>
        <dbReference type="ARBA" id="ARBA00006000"/>
    </source>
</evidence>
<feature type="transmembrane region" description="Helical" evidence="12">
    <location>
        <begin position="673"/>
        <end position="691"/>
    </location>
</feature>
<dbReference type="GO" id="GO:0005524">
    <property type="term" value="F:ATP binding"/>
    <property type="evidence" value="ECO:0007669"/>
    <property type="project" value="UniProtKB-KW"/>
</dbReference>
<dbReference type="Gene3D" id="3.40.50.1000">
    <property type="entry name" value="HAD superfamily/HAD-like"/>
    <property type="match status" value="2"/>
</dbReference>
<dbReference type="InterPro" id="IPR023214">
    <property type="entry name" value="HAD_sf"/>
</dbReference>
<dbReference type="PANTHER" id="PTHR45630">
    <property type="entry name" value="CATION-TRANSPORTING ATPASE-RELATED"/>
    <property type="match status" value="1"/>
</dbReference>
<dbReference type="Gene3D" id="3.40.1110.10">
    <property type="entry name" value="Calcium-transporting ATPase, cytoplasmic domain N"/>
    <property type="match status" value="2"/>
</dbReference>
<name>A0A9N9DMB7_9GLOM</name>
<dbReference type="FunFam" id="3.40.50.1000:FF:000068">
    <property type="entry name" value="Cation-transporting ATPase"/>
    <property type="match status" value="1"/>
</dbReference>
<feature type="transmembrane region" description="Helical" evidence="12">
    <location>
        <begin position="626"/>
        <end position="648"/>
    </location>
</feature>
<dbReference type="SUPFAM" id="SSF81660">
    <property type="entry name" value="Metal cation-transporting ATPase, ATP-binding domain N"/>
    <property type="match status" value="1"/>
</dbReference>
<gene>
    <name evidence="14" type="ORF">AMORRO_LOCUS9635</name>
</gene>
<comment type="subcellular location">
    <subcellularLocation>
        <location evidence="1">Membrane</location>
        <topology evidence="1">Multi-pass membrane protein</topology>
    </subcellularLocation>
</comment>
<feature type="domain" description="Cation-transporting P-type ATPase C-terminal" evidence="13">
    <location>
        <begin position="587"/>
        <end position="758"/>
    </location>
</feature>
<dbReference type="GO" id="GO:0016887">
    <property type="term" value="F:ATP hydrolysis activity"/>
    <property type="evidence" value="ECO:0007669"/>
    <property type="project" value="InterPro"/>
</dbReference>
<evidence type="ECO:0000256" key="11">
    <source>
        <dbReference type="ARBA" id="ARBA00023136"/>
    </source>
</evidence>
<keyword evidence="7" id="KW-0067">ATP-binding</keyword>
<dbReference type="InterPro" id="IPR044492">
    <property type="entry name" value="P_typ_ATPase_HD_dom"/>
</dbReference>
<comment type="similarity">
    <text evidence="2">Belongs to the cation transport ATPase (P-type) (TC 3.A.3) family. Type V subfamily.</text>
</comment>
<dbReference type="NCBIfam" id="TIGR01494">
    <property type="entry name" value="ATPase_P-type"/>
    <property type="match status" value="2"/>
</dbReference>
<dbReference type="SFLD" id="SFLDS00003">
    <property type="entry name" value="Haloacid_Dehalogenase"/>
    <property type="match status" value="1"/>
</dbReference>
<dbReference type="GO" id="GO:0019829">
    <property type="term" value="F:ATPase-coupled monoatomic cation transmembrane transporter activity"/>
    <property type="evidence" value="ECO:0007669"/>
    <property type="project" value="TreeGrafter"/>
</dbReference>
<evidence type="ECO:0000256" key="8">
    <source>
        <dbReference type="ARBA" id="ARBA00022842"/>
    </source>
</evidence>
<evidence type="ECO:0000256" key="10">
    <source>
        <dbReference type="ARBA" id="ARBA00022989"/>
    </source>
</evidence>
<keyword evidence="8" id="KW-0460">Magnesium</keyword>
<dbReference type="InterPro" id="IPR023298">
    <property type="entry name" value="ATPase_P-typ_TM_dom_sf"/>
</dbReference>
<dbReference type="PROSITE" id="PS01229">
    <property type="entry name" value="COF_2"/>
    <property type="match status" value="1"/>
</dbReference>
<keyword evidence="9" id="KW-1278">Translocase</keyword>
<dbReference type="PROSITE" id="PS00154">
    <property type="entry name" value="ATPASE_E1_E2"/>
    <property type="match status" value="1"/>
</dbReference>
<dbReference type="EMBL" id="CAJVPV010009629">
    <property type="protein sequence ID" value="CAG8643637.1"/>
    <property type="molecule type" value="Genomic_DNA"/>
</dbReference>
<organism evidence="14 15">
    <name type="scientific">Acaulospora morrowiae</name>
    <dbReference type="NCBI Taxonomy" id="94023"/>
    <lineage>
        <taxon>Eukaryota</taxon>
        <taxon>Fungi</taxon>
        <taxon>Fungi incertae sedis</taxon>
        <taxon>Mucoromycota</taxon>
        <taxon>Glomeromycotina</taxon>
        <taxon>Glomeromycetes</taxon>
        <taxon>Diversisporales</taxon>
        <taxon>Acaulosporaceae</taxon>
        <taxon>Acaulospora</taxon>
    </lineage>
</organism>
<dbReference type="AlphaFoldDB" id="A0A9N9DMB7"/>
<feature type="transmembrane region" description="Helical" evidence="12">
    <location>
        <begin position="33"/>
        <end position="55"/>
    </location>
</feature>
<evidence type="ECO:0000256" key="7">
    <source>
        <dbReference type="ARBA" id="ARBA00022840"/>
    </source>
</evidence>
<feature type="transmembrane region" description="Helical" evidence="12">
    <location>
        <begin position="562"/>
        <end position="580"/>
    </location>
</feature>
<dbReference type="Pfam" id="PF13246">
    <property type="entry name" value="Cation_ATPase"/>
    <property type="match status" value="1"/>
</dbReference>
<feature type="transmembrane region" description="Helical" evidence="12">
    <location>
        <begin position="736"/>
        <end position="758"/>
    </location>
</feature>
<evidence type="ECO:0000256" key="6">
    <source>
        <dbReference type="ARBA" id="ARBA00022741"/>
    </source>
</evidence>
<dbReference type="FunFam" id="3.40.1110.10:FF:000057">
    <property type="entry name" value="Cation-transporting ATPase"/>
    <property type="match status" value="1"/>
</dbReference>
<dbReference type="Gene3D" id="1.20.1110.10">
    <property type="entry name" value="Calcium-transporting ATPase, transmembrane domain"/>
    <property type="match status" value="1"/>
</dbReference>